<sequence length="180" mass="19843">MPQDSNLSSIGAIKVPDMDPQIGFVGSFLPTADRDPVRGGFSSYPEVLDPRLLFSIWKGDLGLDSGVPQSVYRIDTSKMERIGLKALVLNESFDFGEGSITFTGWNSWVNLQIVSDPGKIYSLVGAILAISGLLISLFTRQRRIWVKQGRKTQIAGLSKNEIPGLDEEIKDLVKELTSER</sequence>
<feature type="domain" description="ResB-like" evidence="7">
    <location>
        <begin position="2"/>
        <end position="169"/>
    </location>
</feature>
<keyword evidence="5 6" id="KW-0472">Membrane</keyword>
<evidence type="ECO:0000256" key="6">
    <source>
        <dbReference type="SAM" id="Phobius"/>
    </source>
</evidence>
<dbReference type="Pfam" id="PF05140">
    <property type="entry name" value="ResB"/>
    <property type="match status" value="1"/>
</dbReference>
<organism evidence="8">
    <name type="scientific">freshwater metagenome</name>
    <dbReference type="NCBI Taxonomy" id="449393"/>
    <lineage>
        <taxon>unclassified sequences</taxon>
        <taxon>metagenomes</taxon>
        <taxon>ecological metagenomes</taxon>
    </lineage>
</organism>
<evidence type="ECO:0000256" key="2">
    <source>
        <dbReference type="ARBA" id="ARBA00022692"/>
    </source>
</evidence>
<feature type="transmembrane region" description="Helical" evidence="6">
    <location>
        <begin position="120"/>
        <end position="138"/>
    </location>
</feature>
<evidence type="ECO:0000259" key="7">
    <source>
        <dbReference type="Pfam" id="PF05140"/>
    </source>
</evidence>
<dbReference type="InterPro" id="IPR007816">
    <property type="entry name" value="ResB-like_domain"/>
</dbReference>
<evidence type="ECO:0000313" key="8">
    <source>
        <dbReference type="EMBL" id="CAB5112715.1"/>
    </source>
</evidence>
<comment type="subcellular location">
    <subcellularLocation>
        <location evidence="1">Membrane</location>
        <topology evidence="1">Multi-pass membrane protein</topology>
    </subcellularLocation>
</comment>
<keyword evidence="3" id="KW-0201">Cytochrome c-type biogenesis</keyword>
<dbReference type="AlphaFoldDB" id="A0A6J7VUI9"/>
<name>A0A6J7VUI9_9ZZZZ</name>
<evidence type="ECO:0000256" key="3">
    <source>
        <dbReference type="ARBA" id="ARBA00022748"/>
    </source>
</evidence>
<gene>
    <name evidence="8" type="ORF">UFOPK4420_00580</name>
</gene>
<accession>A0A6J7VUI9</accession>
<dbReference type="EMBL" id="CAFBRU010000054">
    <property type="protein sequence ID" value="CAB5112715.1"/>
    <property type="molecule type" value="Genomic_DNA"/>
</dbReference>
<dbReference type="GO" id="GO:0017004">
    <property type="term" value="P:cytochrome complex assembly"/>
    <property type="evidence" value="ECO:0007669"/>
    <property type="project" value="UniProtKB-KW"/>
</dbReference>
<evidence type="ECO:0000256" key="5">
    <source>
        <dbReference type="ARBA" id="ARBA00023136"/>
    </source>
</evidence>
<proteinExistence type="predicted"/>
<protein>
    <submittedName>
        <fullName evidence="8">Unannotated protein</fullName>
    </submittedName>
</protein>
<keyword evidence="2 6" id="KW-0812">Transmembrane</keyword>
<reference evidence="8" key="1">
    <citation type="submission" date="2020-05" db="EMBL/GenBank/DDBJ databases">
        <authorList>
            <person name="Chiriac C."/>
            <person name="Salcher M."/>
            <person name="Ghai R."/>
            <person name="Kavagutti S V."/>
        </authorList>
    </citation>
    <scope>NUCLEOTIDE SEQUENCE</scope>
</reference>
<dbReference type="GO" id="GO:0016020">
    <property type="term" value="C:membrane"/>
    <property type="evidence" value="ECO:0007669"/>
    <property type="project" value="UniProtKB-SubCell"/>
</dbReference>
<evidence type="ECO:0000256" key="1">
    <source>
        <dbReference type="ARBA" id="ARBA00004141"/>
    </source>
</evidence>
<keyword evidence="4 6" id="KW-1133">Transmembrane helix</keyword>
<evidence type="ECO:0000256" key="4">
    <source>
        <dbReference type="ARBA" id="ARBA00022989"/>
    </source>
</evidence>